<gene>
    <name evidence="3" type="ORF">EV190_110108</name>
</gene>
<sequence>MTESVASAAERLAADAVLALARGDAEGFERAADRVTAGPGVDDWQPAAEHALADLLRRHTAAAWRRGWQPADVVHHARRSLGDPHADAAVCAVAAEARDYPEASVDERWRAQLDALGARVWWDGAEPWPRYWRERAGIGWPVAAVHLLELSHLLAVLPELPLLCPIPGRATRRTGPRPPAPAPGGAAGRRMVDRVRALLAKAESTEFPREAEVLTARAQELMARHSIDHALLADEPGAGNRPTGIRVPVDNPYEDSKAVLLEVVAEANHCRTVWHQDLGFSTVLGFGADTDAVELMYTSLLAQATAEMVRAGSGRPGGAKGRKARERTREFRRSFLAAYVQRVGERLERAARDAERGAAAESGTPDLLPVLAERDRAVEDAVDEMFPGLVRTRTRAVNDYEGWLSGLAEADRAPLRARPEVREGP</sequence>
<evidence type="ECO:0000313" key="3">
    <source>
        <dbReference type="EMBL" id="TDQ51619.1"/>
    </source>
</evidence>
<dbReference type="RefSeq" id="WP_133742032.1">
    <property type="nucleotide sequence ID" value="NZ_SNYN01000010.1"/>
</dbReference>
<feature type="domain" description="DUF2786" evidence="1">
    <location>
        <begin position="190"/>
        <end position="229"/>
    </location>
</feature>
<dbReference type="InterPro" id="IPR055592">
    <property type="entry name" value="DUF7168"/>
</dbReference>
<dbReference type="Pfam" id="PF10979">
    <property type="entry name" value="DUF2786"/>
    <property type="match status" value="1"/>
</dbReference>
<dbReference type="Pfam" id="PF23771">
    <property type="entry name" value="DUF7168"/>
    <property type="match status" value="1"/>
</dbReference>
<evidence type="ECO:0000313" key="4">
    <source>
        <dbReference type="Proteomes" id="UP000295281"/>
    </source>
</evidence>
<dbReference type="OrthoDB" id="3508128at2"/>
<protein>
    <submittedName>
        <fullName evidence="3">Uncharacterized protein DUF2786</fullName>
    </submittedName>
</protein>
<feature type="domain" description="DUF7168" evidence="2">
    <location>
        <begin position="258"/>
        <end position="374"/>
    </location>
</feature>
<dbReference type="EMBL" id="SNYN01000010">
    <property type="protein sequence ID" value="TDQ51619.1"/>
    <property type="molecule type" value="Genomic_DNA"/>
</dbReference>
<keyword evidence="4" id="KW-1185">Reference proteome</keyword>
<name>A0A4R6UZP8_9ACTN</name>
<comment type="caution">
    <text evidence="3">The sequence shown here is derived from an EMBL/GenBank/DDBJ whole genome shotgun (WGS) entry which is preliminary data.</text>
</comment>
<dbReference type="Proteomes" id="UP000295281">
    <property type="component" value="Unassembled WGS sequence"/>
</dbReference>
<evidence type="ECO:0000259" key="1">
    <source>
        <dbReference type="Pfam" id="PF10979"/>
    </source>
</evidence>
<reference evidence="3 4" key="1">
    <citation type="submission" date="2019-03" db="EMBL/GenBank/DDBJ databases">
        <title>Genomic Encyclopedia of Type Strains, Phase IV (KMG-IV): sequencing the most valuable type-strain genomes for metagenomic binning, comparative biology and taxonomic classification.</title>
        <authorList>
            <person name="Goeker M."/>
        </authorList>
    </citation>
    <scope>NUCLEOTIDE SEQUENCE [LARGE SCALE GENOMIC DNA]</scope>
    <source>
        <strain evidence="3 4">DSM 46770</strain>
    </source>
</reference>
<dbReference type="InterPro" id="IPR024498">
    <property type="entry name" value="DUF2786"/>
</dbReference>
<dbReference type="AlphaFoldDB" id="A0A4R6UZP8"/>
<evidence type="ECO:0000259" key="2">
    <source>
        <dbReference type="Pfam" id="PF23771"/>
    </source>
</evidence>
<accession>A0A4R6UZP8</accession>
<proteinExistence type="predicted"/>
<organism evidence="3 4">
    <name type="scientific">Actinorugispora endophytica</name>
    <dbReference type="NCBI Taxonomy" id="1605990"/>
    <lineage>
        <taxon>Bacteria</taxon>
        <taxon>Bacillati</taxon>
        <taxon>Actinomycetota</taxon>
        <taxon>Actinomycetes</taxon>
        <taxon>Streptosporangiales</taxon>
        <taxon>Nocardiopsidaceae</taxon>
        <taxon>Actinorugispora</taxon>
    </lineage>
</organism>